<dbReference type="PANTHER" id="PTHR47926">
    <property type="entry name" value="PENTATRICOPEPTIDE REPEAT-CONTAINING PROTEIN"/>
    <property type="match status" value="1"/>
</dbReference>
<dbReference type="PANTHER" id="PTHR47926:SF486">
    <property type="entry name" value="(WILD MALAYSIAN BANANA) HYPOTHETICAL PROTEIN"/>
    <property type="match status" value="1"/>
</dbReference>
<dbReference type="GO" id="GO:0003723">
    <property type="term" value="F:RNA binding"/>
    <property type="evidence" value="ECO:0007669"/>
    <property type="project" value="InterPro"/>
</dbReference>
<dbReference type="NCBIfam" id="TIGR00756">
    <property type="entry name" value="PPR"/>
    <property type="match status" value="5"/>
</dbReference>
<dbReference type="GO" id="GO:0009451">
    <property type="term" value="P:RNA modification"/>
    <property type="evidence" value="ECO:0007669"/>
    <property type="project" value="InterPro"/>
</dbReference>
<comment type="caution">
    <text evidence="6">The sequence shown here is derived from an EMBL/GenBank/DDBJ whole genome shotgun (WGS) entry which is preliminary data.</text>
</comment>
<feature type="domain" description="DYW" evidence="5">
    <location>
        <begin position="731"/>
        <end position="823"/>
    </location>
</feature>
<feature type="repeat" description="PPR" evidence="4">
    <location>
        <begin position="112"/>
        <end position="147"/>
    </location>
</feature>
<proteinExistence type="inferred from homology"/>
<dbReference type="Pfam" id="PF01535">
    <property type="entry name" value="PPR"/>
    <property type="match status" value="4"/>
</dbReference>
<comment type="similarity">
    <text evidence="3">Belongs to the PPR family. PCMP-E subfamily.</text>
</comment>
<organism evidence="6 7">
    <name type="scientific">Saponaria officinalis</name>
    <name type="common">Common soapwort</name>
    <name type="synonym">Lychnis saponaria</name>
    <dbReference type="NCBI Taxonomy" id="3572"/>
    <lineage>
        <taxon>Eukaryota</taxon>
        <taxon>Viridiplantae</taxon>
        <taxon>Streptophyta</taxon>
        <taxon>Embryophyta</taxon>
        <taxon>Tracheophyta</taxon>
        <taxon>Spermatophyta</taxon>
        <taxon>Magnoliopsida</taxon>
        <taxon>eudicotyledons</taxon>
        <taxon>Gunneridae</taxon>
        <taxon>Pentapetalae</taxon>
        <taxon>Caryophyllales</taxon>
        <taxon>Caryophyllaceae</taxon>
        <taxon>Caryophylleae</taxon>
        <taxon>Saponaria</taxon>
    </lineage>
</organism>
<feature type="repeat" description="PPR" evidence="4">
    <location>
        <begin position="414"/>
        <end position="444"/>
    </location>
</feature>
<dbReference type="EMBL" id="JBDFQZ010000007">
    <property type="protein sequence ID" value="KAK9705713.1"/>
    <property type="molecule type" value="Genomic_DNA"/>
</dbReference>
<dbReference type="AlphaFoldDB" id="A0AAW1JL21"/>
<evidence type="ECO:0000313" key="6">
    <source>
        <dbReference type="EMBL" id="KAK9705713.1"/>
    </source>
</evidence>
<dbReference type="Pfam" id="PF13041">
    <property type="entry name" value="PPR_2"/>
    <property type="match status" value="3"/>
</dbReference>
<feature type="repeat" description="PPR" evidence="4">
    <location>
        <begin position="211"/>
        <end position="245"/>
    </location>
</feature>
<feature type="repeat" description="PPR" evidence="4">
    <location>
        <begin position="485"/>
        <end position="515"/>
    </location>
</feature>
<evidence type="ECO:0000256" key="1">
    <source>
        <dbReference type="ARBA" id="ARBA00006643"/>
    </source>
</evidence>
<keyword evidence="2" id="KW-0677">Repeat</keyword>
<accession>A0AAW1JL21</accession>
<evidence type="ECO:0000256" key="4">
    <source>
        <dbReference type="PROSITE-ProRule" id="PRU00708"/>
    </source>
</evidence>
<dbReference type="FunFam" id="1.25.40.10:FF:000196">
    <property type="entry name" value="Pentatricopeptide repeat-containing protein At4g14850"/>
    <property type="match status" value="1"/>
</dbReference>
<dbReference type="PROSITE" id="PS51375">
    <property type="entry name" value="PPR"/>
    <property type="match status" value="6"/>
</dbReference>
<evidence type="ECO:0000259" key="5">
    <source>
        <dbReference type="Pfam" id="PF14432"/>
    </source>
</evidence>
<dbReference type="InterPro" id="IPR011990">
    <property type="entry name" value="TPR-like_helical_dom_sf"/>
</dbReference>
<feature type="repeat" description="PPR" evidence="4">
    <location>
        <begin position="516"/>
        <end position="550"/>
    </location>
</feature>
<dbReference type="FunFam" id="1.25.40.10:FF:000344">
    <property type="entry name" value="Pentatricopeptide repeat-containing protein"/>
    <property type="match status" value="1"/>
</dbReference>
<dbReference type="InterPro" id="IPR002885">
    <property type="entry name" value="PPR_rpt"/>
</dbReference>
<dbReference type="GO" id="GO:0008270">
    <property type="term" value="F:zinc ion binding"/>
    <property type="evidence" value="ECO:0007669"/>
    <property type="project" value="InterPro"/>
</dbReference>
<dbReference type="InterPro" id="IPR046848">
    <property type="entry name" value="E_motif"/>
</dbReference>
<dbReference type="InterPro" id="IPR032867">
    <property type="entry name" value="DYW_dom"/>
</dbReference>
<sequence length="823" mass="92065">MVQALVSCSTLCCRSTPCLSRILLRGWVSISTLPSYLNDQTNGFENKKKKIDIEHLFKPCSSAHAVKKAHALLVVSGTTESVYVSTRLLNLYAHLGDLSSARKTFAHIPSKDGYTWNSMIAAFVRSGCGTDALNCFNELILSSEVSPDNYTFPPLLKACENVIDGQKMHCMVMKLGFVWDVFIAASLIHMYSRLRFAADARNIFENMPFRDSASWNAMISGFCLNGYLEEALDFVSKMRFEGVKLDTVTIASILPVYAQVGDFLSGVGIHLHAIKQGLEHEIFVSNALINMYGKFGYLQFAQGVFREMLTRDVVSWNSIVAAYEQNDDANSAIRFFREMQSHGFNPDILTLVSLASSVAQLGDHRNSKLLHGYITRRAYLMGNIILANAVLDMYAKLGILDYASQVFQKIPRKDIISWNTLIAGYSQNGLADEAIEAFSVLGACADVNPNQGTWVSVLPACSHLGALQYGMMIHGRVIKRPFHLDTYVATCLIDMYGKSGRLDDALSLFYQIPRTSSVPWNAIISCHGVHGHGDISLKLFRDMLQEGVDPDHVTFLSLLSACSHSGLVDEGQRYFHVMQHEFGTEPNLRHCGCMVDLLGRAGLLDKAYEFINSMTVQPDASVWGALLAACRTHRNVELAKLASDQLREIDTGNVGYYVLMSNIYANAGKWDGVKEMRSLALGRGLKKTPGWSSIELNNKVDVFYTGNKSHPSNERIYRELRILTEEVKRLGYAPEYSFVLQDVEDDEKELILSSHSERLAIVFGLISTPPKNTLRIFKNLRVCGDCHNWTKFVSKYAEREIIVRDSNRFHHFKDGTCSCGDYW</sequence>
<protein>
    <recommendedName>
        <fullName evidence="5">DYW domain-containing protein</fullName>
    </recommendedName>
</protein>
<dbReference type="Pfam" id="PF14432">
    <property type="entry name" value="DYW_deaminase"/>
    <property type="match status" value="1"/>
</dbReference>
<dbReference type="Pfam" id="PF20431">
    <property type="entry name" value="E_motif"/>
    <property type="match status" value="1"/>
</dbReference>
<dbReference type="Proteomes" id="UP001443914">
    <property type="component" value="Unassembled WGS sequence"/>
</dbReference>
<dbReference type="InterPro" id="IPR046960">
    <property type="entry name" value="PPR_At4g14850-like_plant"/>
</dbReference>
<gene>
    <name evidence="6" type="ORF">RND81_07G077000</name>
</gene>
<feature type="repeat" description="PPR" evidence="4">
    <location>
        <begin position="312"/>
        <end position="346"/>
    </location>
</feature>
<evidence type="ECO:0000256" key="2">
    <source>
        <dbReference type="ARBA" id="ARBA00022737"/>
    </source>
</evidence>
<name>A0AAW1JL21_SAPOF</name>
<evidence type="ECO:0000256" key="3">
    <source>
        <dbReference type="ARBA" id="ARBA00061659"/>
    </source>
</evidence>
<evidence type="ECO:0000313" key="7">
    <source>
        <dbReference type="Proteomes" id="UP001443914"/>
    </source>
</evidence>
<dbReference type="Gene3D" id="1.25.40.10">
    <property type="entry name" value="Tetratricopeptide repeat domain"/>
    <property type="match status" value="6"/>
</dbReference>
<keyword evidence="7" id="KW-1185">Reference proteome</keyword>
<comment type="similarity">
    <text evidence="1">Belongs to the PPR family. PCMP-H subfamily.</text>
</comment>
<reference evidence="6" key="1">
    <citation type="submission" date="2024-03" db="EMBL/GenBank/DDBJ databases">
        <title>WGS assembly of Saponaria officinalis var. Norfolk2.</title>
        <authorList>
            <person name="Jenkins J."/>
            <person name="Shu S."/>
            <person name="Grimwood J."/>
            <person name="Barry K."/>
            <person name="Goodstein D."/>
            <person name="Schmutz J."/>
            <person name="Leebens-Mack J."/>
            <person name="Osbourn A."/>
        </authorList>
    </citation>
    <scope>NUCLEOTIDE SEQUENCE [LARGE SCALE GENOMIC DNA]</scope>
    <source>
        <strain evidence="6">JIC</strain>
    </source>
</reference>
<dbReference type="FunFam" id="1.25.40.10:FF:000090">
    <property type="entry name" value="Pentatricopeptide repeat-containing protein, chloroplastic"/>
    <property type="match status" value="1"/>
</dbReference>